<comment type="caution">
    <text evidence="2">The sequence shown here is derived from an EMBL/GenBank/DDBJ whole genome shotgun (WGS) entry which is preliminary data.</text>
</comment>
<proteinExistence type="predicted"/>
<name>A0ABV9CBM2_9ACTN</name>
<keyword evidence="3" id="KW-1185">Reference proteome</keyword>
<evidence type="ECO:0000256" key="1">
    <source>
        <dbReference type="SAM" id="SignalP"/>
    </source>
</evidence>
<accession>A0ABV9CBM2</accession>
<evidence type="ECO:0000313" key="2">
    <source>
        <dbReference type="EMBL" id="MFC4530085.1"/>
    </source>
</evidence>
<evidence type="ECO:0008006" key="4">
    <source>
        <dbReference type="Google" id="ProtNLM"/>
    </source>
</evidence>
<gene>
    <name evidence="2" type="ORF">ACFO60_04860</name>
</gene>
<protein>
    <recommendedName>
        <fullName evidence="4">Transposase IS4-like domain-containing protein</fullName>
    </recommendedName>
</protein>
<organism evidence="2 3">
    <name type="scientific">Sphaerisporangium dianthi</name>
    <dbReference type="NCBI Taxonomy" id="1436120"/>
    <lineage>
        <taxon>Bacteria</taxon>
        <taxon>Bacillati</taxon>
        <taxon>Actinomycetota</taxon>
        <taxon>Actinomycetes</taxon>
        <taxon>Streptosporangiales</taxon>
        <taxon>Streptosporangiaceae</taxon>
        <taxon>Sphaerisporangium</taxon>
    </lineage>
</organism>
<keyword evidence="1" id="KW-0732">Signal</keyword>
<sequence>MLGIKRHLLVDTLGLVLVTCVSPANAGDGESVMVVLLYQAAGRFPRSEHLRADLGYCGSRFTL</sequence>
<evidence type="ECO:0000313" key="3">
    <source>
        <dbReference type="Proteomes" id="UP001596004"/>
    </source>
</evidence>
<dbReference type="Proteomes" id="UP001596004">
    <property type="component" value="Unassembled WGS sequence"/>
</dbReference>
<reference evidence="3" key="1">
    <citation type="journal article" date="2019" name="Int. J. Syst. Evol. Microbiol.">
        <title>The Global Catalogue of Microorganisms (GCM) 10K type strain sequencing project: providing services to taxonomists for standard genome sequencing and annotation.</title>
        <authorList>
            <consortium name="The Broad Institute Genomics Platform"/>
            <consortium name="The Broad Institute Genome Sequencing Center for Infectious Disease"/>
            <person name="Wu L."/>
            <person name="Ma J."/>
        </authorList>
    </citation>
    <scope>NUCLEOTIDE SEQUENCE [LARGE SCALE GENOMIC DNA]</scope>
    <source>
        <strain evidence="3">CGMCC 4.7132</strain>
    </source>
</reference>
<feature type="signal peptide" evidence="1">
    <location>
        <begin position="1"/>
        <end position="26"/>
    </location>
</feature>
<dbReference type="EMBL" id="JBHSFP010000002">
    <property type="protein sequence ID" value="MFC4530085.1"/>
    <property type="molecule type" value="Genomic_DNA"/>
</dbReference>
<dbReference type="RefSeq" id="WP_380837441.1">
    <property type="nucleotide sequence ID" value="NZ_JBHSFP010000002.1"/>
</dbReference>
<feature type="chain" id="PRO_5045259408" description="Transposase IS4-like domain-containing protein" evidence="1">
    <location>
        <begin position="27"/>
        <end position="63"/>
    </location>
</feature>